<dbReference type="EMBL" id="FXBL01000004">
    <property type="protein sequence ID" value="SMH48005.1"/>
    <property type="molecule type" value="Genomic_DNA"/>
</dbReference>
<evidence type="ECO:0000256" key="1">
    <source>
        <dbReference type="SAM" id="Phobius"/>
    </source>
</evidence>
<dbReference type="PANTHER" id="PTHR23028">
    <property type="entry name" value="ACETYLTRANSFERASE"/>
    <property type="match status" value="1"/>
</dbReference>
<dbReference type="Proteomes" id="UP000193083">
    <property type="component" value="Unassembled WGS sequence"/>
</dbReference>
<reference evidence="4" key="1">
    <citation type="submission" date="2017-04" db="EMBL/GenBank/DDBJ databases">
        <authorList>
            <person name="Varghese N."/>
            <person name="Submissions S."/>
        </authorList>
    </citation>
    <scope>NUCLEOTIDE SEQUENCE [LARGE SCALE GENOMIC DNA]</scope>
    <source>
        <strain evidence="4">B5P</strain>
    </source>
</reference>
<dbReference type="InterPro" id="IPR002656">
    <property type="entry name" value="Acyl_transf_3_dom"/>
</dbReference>
<protein>
    <submittedName>
        <fullName evidence="3">Peptidoglycan/LPS O-acetylase OafA/YrhL, contains acyltransferase and SGNH-hydrolase domains</fullName>
    </submittedName>
</protein>
<dbReference type="GO" id="GO:0016747">
    <property type="term" value="F:acyltransferase activity, transferring groups other than amino-acyl groups"/>
    <property type="evidence" value="ECO:0007669"/>
    <property type="project" value="InterPro"/>
</dbReference>
<dbReference type="InterPro" id="IPR050879">
    <property type="entry name" value="Acyltransferase_3"/>
</dbReference>
<dbReference type="GO" id="GO:0000271">
    <property type="term" value="P:polysaccharide biosynthetic process"/>
    <property type="evidence" value="ECO:0007669"/>
    <property type="project" value="TreeGrafter"/>
</dbReference>
<feature type="transmembrane region" description="Helical" evidence="1">
    <location>
        <begin position="315"/>
        <end position="334"/>
    </location>
</feature>
<organism evidence="3 4">
    <name type="scientific">Mesorhizobium australicum</name>
    <dbReference type="NCBI Taxonomy" id="536018"/>
    <lineage>
        <taxon>Bacteria</taxon>
        <taxon>Pseudomonadati</taxon>
        <taxon>Pseudomonadota</taxon>
        <taxon>Alphaproteobacteria</taxon>
        <taxon>Hyphomicrobiales</taxon>
        <taxon>Phyllobacteriaceae</taxon>
        <taxon>Mesorhizobium</taxon>
    </lineage>
</organism>
<gene>
    <name evidence="3" type="ORF">SAMN02982922_3645</name>
</gene>
<dbReference type="PANTHER" id="PTHR23028:SF53">
    <property type="entry name" value="ACYL_TRANSF_3 DOMAIN-CONTAINING PROTEIN"/>
    <property type="match status" value="1"/>
</dbReference>
<keyword evidence="3" id="KW-0378">Hydrolase</keyword>
<keyword evidence="1" id="KW-0472">Membrane</keyword>
<feature type="transmembrane region" description="Helical" evidence="1">
    <location>
        <begin position="188"/>
        <end position="207"/>
    </location>
</feature>
<dbReference type="AlphaFoldDB" id="A0A1X7PAA6"/>
<name>A0A1X7PAA6_9HYPH</name>
<feature type="transmembrane region" description="Helical" evidence="1">
    <location>
        <begin position="120"/>
        <end position="140"/>
    </location>
</feature>
<feature type="transmembrane region" description="Helical" evidence="1">
    <location>
        <begin position="252"/>
        <end position="271"/>
    </location>
</feature>
<keyword evidence="3" id="KW-0012">Acyltransferase</keyword>
<keyword evidence="1" id="KW-1133">Transmembrane helix</keyword>
<dbReference type="OrthoDB" id="9807745at2"/>
<feature type="transmembrane region" description="Helical" evidence="1">
    <location>
        <begin position="12"/>
        <end position="31"/>
    </location>
</feature>
<evidence type="ECO:0000313" key="3">
    <source>
        <dbReference type="EMBL" id="SMH48005.1"/>
    </source>
</evidence>
<feature type="transmembrane region" description="Helical" evidence="1">
    <location>
        <begin position="147"/>
        <end position="176"/>
    </location>
</feature>
<feature type="domain" description="Acyltransferase 3" evidence="2">
    <location>
        <begin position="12"/>
        <end position="332"/>
    </location>
</feature>
<feature type="transmembrane region" description="Helical" evidence="1">
    <location>
        <begin position="51"/>
        <end position="70"/>
    </location>
</feature>
<dbReference type="GO" id="GO:0016020">
    <property type="term" value="C:membrane"/>
    <property type="evidence" value="ECO:0007669"/>
    <property type="project" value="TreeGrafter"/>
</dbReference>
<accession>A0A1X7PAA6</accession>
<dbReference type="GO" id="GO:0016787">
    <property type="term" value="F:hydrolase activity"/>
    <property type="evidence" value="ECO:0007669"/>
    <property type="project" value="UniProtKB-KW"/>
</dbReference>
<evidence type="ECO:0000259" key="2">
    <source>
        <dbReference type="Pfam" id="PF01757"/>
    </source>
</evidence>
<evidence type="ECO:0000313" key="4">
    <source>
        <dbReference type="Proteomes" id="UP000193083"/>
    </source>
</evidence>
<feature type="transmembrane region" description="Helical" evidence="1">
    <location>
        <begin position="219"/>
        <end position="240"/>
    </location>
</feature>
<keyword evidence="3" id="KW-0808">Transferase</keyword>
<dbReference type="RefSeq" id="WP_085465442.1">
    <property type="nucleotide sequence ID" value="NZ_FXBL01000004.1"/>
</dbReference>
<feature type="transmembrane region" description="Helical" evidence="1">
    <location>
        <begin position="278"/>
        <end position="295"/>
    </location>
</feature>
<sequence length="370" mass="40275">MSRNVSPADRIATLDWLRLVAALAVVAFHYLFRGAAAGGFLQEGYPQAAEIAIYGYLGVHLFFLISGYVIAWSAEGRGWLDFAVARFVRLYPGFLVCMTITFAVMLAVQPEWGSVTVRHYVANLFMFAPALGEGFVDGVYWSIVLELIFYGWVTLALMSGAFQTLRLELVAVWLVLSAVNEFSIGSHAMRLLFLTEYAPLFASGILIHYIQTRGRSAEALVLLAASLTLSTSLMAIGKAWMQAHYGTSVPMIGLAAANLAMHALLVAAILLRAKVSATRLSLAVGGLTYPLYLLHQNIGYTAIDALAPLAGKWPAAGLVAAAMLGLSWFIWRWIETPMRHALMRVARPALSRLALSITSITRNIAHAKPA</sequence>
<feature type="transmembrane region" description="Helical" evidence="1">
    <location>
        <begin position="90"/>
        <end position="108"/>
    </location>
</feature>
<proteinExistence type="predicted"/>
<dbReference type="Pfam" id="PF01757">
    <property type="entry name" value="Acyl_transf_3"/>
    <property type="match status" value="1"/>
</dbReference>
<keyword evidence="4" id="KW-1185">Reference proteome</keyword>
<keyword evidence="1" id="KW-0812">Transmembrane</keyword>